<protein>
    <submittedName>
        <fullName evidence="2">Uncharacterized protein</fullName>
    </submittedName>
</protein>
<dbReference type="Proteomes" id="UP000580250">
    <property type="component" value="Unassembled WGS sequence"/>
</dbReference>
<evidence type="ECO:0000256" key="1">
    <source>
        <dbReference type="SAM" id="MobiDB-lite"/>
    </source>
</evidence>
<proteinExistence type="predicted"/>
<feature type="compositionally biased region" description="Low complexity" evidence="1">
    <location>
        <begin position="49"/>
        <end position="59"/>
    </location>
</feature>
<name>A0A6V7Y480_MELEN</name>
<organism evidence="2 3">
    <name type="scientific">Meloidogyne enterolobii</name>
    <name type="common">Root-knot nematode worm</name>
    <name type="synonym">Meloidogyne mayaguensis</name>
    <dbReference type="NCBI Taxonomy" id="390850"/>
    <lineage>
        <taxon>Eukaryota</taxon>
        <taxon>Metazoa</taxon>
        <taxon>Ecdysozoa</taxon>
        <taxon>Nematoda</taxon>
        <taxon>Chromadorea</taxon>
        <taxon>Rhabditida</taxon>
        <taxon>Tylenchina</taxon>
        <taxon>Tylenchomorpha</taxon>
        <taxon>Tylenchoidea</taxon>
        <taxon>Meloidogynidae</taxon>
        <taxon>Meloidogyninae</taxon>
        <taxon>Meloidogyne</taxon>
    </lineage>
</organism>
<dbReference type="EMBL" id="CAJEWN010003092">
    <property type="protein sequence ID" value="CAD2206470.1"/>
    <property type="molecule type" value="Genomic_DNA"/>
</dbReference>
<feature type="region of interest" description="Disordered" evidence="1">
    <location>
        <begin position="1"/>
        <end position="20"/>
    </location>
</feature>
<feature type="compositionally biased region" description="Low complexity" evidence="1">
    <location>
        <begin position="7"/>
        <end position="18"/>
    </location>
</feature>
<gene>
    <name evidence="2" type="ORF">MENT_LOCUS60347</name>
</gene>
<comment type="caution">
    <text evidence="2">The sequence shown here is derived from an EMBL/GenBank/DDBJ whole genome shotgun (WGS) entry which is preliminary data.</text>
</comment>
<sequence>MLNKHTNANNNRQQPQRNCKICNGPHTEDLPCFIQPLKSDEDEQEDTNENNNEQQQQQRTRNHRQPIRLCFFDAETSQDEPVQISQNINGYRHVPLLIIAEVICEACIRAGIRIEDVGQRAQGCFCGTPRGERWRSWCSPPFINAPGDNTAFPNNITFNHRRMFFPFF</sequence>
<dbReference type="AlphaFoldDB" id="A0A6V7Y480"/>
<evidence type="ECO:0000313" key="2">
    <source>
        <dbReference type="EMBL" id="CAD2206470.1"/>
    </source>
</evidence>
<evidence type="ECO:0000313" key="3">
    <source>
        <dbReference type="Proteomes" id="UP000580250"/>
    </source>
</evidence>
<accession>A0A6V7Y480</accession>
<feature type="region of interest" description="Disordered" evidence="1">
    <location>
        <begin position="40"/>
        <end position="62"/>
    </location>
</feature>
<reference evidence="2 3" key="1">
    <citation type="submission" date="2020-08" db="EMBL/GenBank/DDBJ databases">
        <authorList>
            <person name="Koutsovoulos G."/>
            <person name="Danchin GJ E."/>
        </authorList>
    </citation>
    <scope>NUCLEOTIDE SEQUENCE [LARGE SCALE GENOMIC DNA]</scope>
</reference>